<feature type="compositionally biased region" description="Low complexity" evidence="1">
    <location>
        <begin position="160"/>
        <end position="172"/>
    </location>
</feature>
<feature type="region of interest" description="Disordered" evidence="1">
    <location>
        <begin position="970"/>
        <end position="1007"/>
    </location>
</feature>
<dbReference type="AlphaFoldDB" id="A0A5C3NVL5"/>
<feature type="compositionally biased region" description="Low complexity" evidence="1">
    <location>
        <begin position="988"/>
        <end position="1004"/>
    </location>
</feature>
<feature type="region of interest" description="Disordered" evidence="1">
    <location>
        <begin position="159"/>
        <end position="370"/>
    </location>
</feature>
<name>A0A5C3NVL5_9APHY</name>
<feature type="compositionally biased region" description="Polar residues" evidence="1">
    <location>
        <begin position="208"/>
        <end position="219"/>
    </location>
</feature>
<proteinExistence type="predicted"/>
<feature type="compositionally biased region" description="Basic and acidic residues" evidence="1">
    <location>
        <begin position="287"/>
        <end position="297"/>
    </location>
</feature>
<evidence type="ECO:0000313" key="2">
    <source>
        <dbReference type="EMBL" id="TFK80388.1"/>
    </source>
</evidence>
<organism evidence="2 3">
    <name type="scientific">Polyporus arcularius HHB13444</name>
    <dbReference type="NCBI Taxonomy" id="1314778"/>
    <lineage>
        <taxon>Eukaryota</taxon>
        <taxon>Fungi</taxon>
        <taxon>Dikarya</taxon>
        <taxon>Basidiomycota</taxon>
        <taxon>Agaricomycotina</taxon>
        <taxon>Agaricomycetes</taxon>
        <taxon>Polyporales</taxon>
        <taxon>Polyporaceae</taxon>
        <taxon>Polyporus</taxon>
    </lineage>
</organism>
<feature type="compositionally biased region" description="Polar residues" evidence="1">
    <location>
        <begin position="520"/>
        <end position="539"/>
    </location>
</feature>
<dbReference type="Proteomes" id="UP000308197">
    <property type="component" value="Unassembled WGS sequence"/>
</dbReference>
<gene>
    <name evidence="2" type="ORF">K466DRAFT_605383</name>
</gene>
<feature type="region of interest" description="Disordered" evidence="1">
    <location>
        <begin position="504"/>
        <end position="631"/>
    </location>
</feature>
<feature type="compositionally biased region" description="Basic residues" evidence="1">
    <location>
        <begin position="328"/>
        <end position="337"/>
    </location>
</feature>
<evidence type="ECO:0000313" key="3">
    <source>
        <dbReference type="Proteomes" id="UP000308197"/>
    </source>
</evidence>
<reference evidence="2 3" key="1">
    <citation type="journal article" date="2019" name="Nat. Ecol. Evol.">
        <title>Megaphylogeny resolves global patterns of mushroom evolution.</title>
        <authorList>
            <person name="Varga T."/>
            <person name="Krizsan K."/>
            <person name="Foldi C."/>
            <person name="Dima B."/>
            <person name="Sanchez-Garcia M."/>
            <person name="Sanchez-Ramirez S."/>
            <person name="Szollosi G.J."/>
            <person name="Szarkandi J.G."/>
            <person name="Papp V."/>
            <person name="Albert L."/>
            <person name="Andreopoulos W."/>
            <person name="Angelini C."/>
            <person name="Antonin V."/>
            <person name="Barry K.W."/>
            <person name="Bougher N.L."/>
            <person name="Buchanan P."/>
            <person name="Buyck B."/>
            <person name="Bense V."/>
            <person name="Catcheside P."/>
            <person name="Chovatia M."/>
            <person name="Cooper J."/>
            <person name="Damon W."/>
            <person name="Desjardin D."/>
            <person name="Finy P."/>
            <person name="Geml J."/>
            <person name="Haridas S."/>
            <person name="Hughes K."/>
            <person name="Justo A."/>
            <person name="Karasinski D."/>
            <person name="Kautmanova I."/>
            <person name="Kiss B."/>
            <person name="Kocsube S."/>
            <person name="Kotiranta H."/>
            <person name="LaButti K.M."/>
            <person name="Lechner B.E."/>
            <person name="Liimatainen K."/>
            <person name="Lipzen A."/>
            <person name="Lukacs Z."/>
            <person name="Mihaltcheva S."/>
            <person name="Morgado L.N."/>
            <person name="Niskanen T."/>
            <person name="Noordeloos M.E."/>
            <person name="Ohm R.A."/>
            <person name="Ortiz-Santana B."/>
            <person name="Ovrebo C."/>
            <person name="Racz N."/>
            <person name="Riley R."/>
            <person name="Savchenko A."/>
            <person name="Shiryaev A."/>
            <person name="Soop K."/>
            <person name="Spirin V."/>
            <person name="Szebenyi C."/>
            <person name="Tomsovsky M."/>
            <person name="Tulloss R.E."/>
            <person name="Uehling J."/>
            <person name="Grigoriev I.V."/>
            <person name="Vagvolgyi C."/>
            <person name="Papp T."/>
            <person name="Martin F.M."/>
            <person name="Miettinen O."/>
            <person name="Hibbett D.S."/>
            <person name="Nagy L.G."/>
        </authorList>
    </citation>
    <scope>NUCLEOTIDE SEQUENCE [LARGE SCALE GENOMIC DNA]</scope>
    <source>
        <strain evidence="2 3">HHB13444</strain>
    </source>
</reference>
<sequence>MSAAASAPGGAGSKPTAPAVVRPPPPNAAQLGRAQELCSQLHYAYYARPPVADKKKYKRWYAIYYNTIYSLCVLLNECTFADLPLIAIAGVYLNNLRAKMKLANVDLETIHPEGTAAPNIEPPHGIRRLPYNPTNTGQVRLKPEDEVVDRWWRKLGRVNPAADAAPSQDPSALEPEQSVIPKQPQRTRDVPQTLPAVARRTGQPDAPQASSKPSPQTPGSAKVPLKSALKPPSAVQLPHGGASGSGPSREDASAEKVPASKTAPSESGRPKAKRPAPAAVDAENDPEEQHATKDKAAGKKSHKRARTQSPAPVAEKEDERGRSLNKAGQRRSTRSRSHPAPERPQPTDGVDTHAAKRKKTITPAEEGFPPQQFEKEWHMMVHPCERCKKVDNICLYWPLGGSVCQRCAATRLSCSNIIGGSPNNKMPTTGYLQWRFQMQLQDPEKFPAPKIVPTGWLGRSMVPQWFIDQYETYKKQRPPNPDYAALARVLATVAGRKKKAVASAASSSKLTAAESPAPAVQQSRTPGSATSRPEGQGSAQAAPPSEGPVDTDDKGYTEISDEEESTLAERPATDRNSVADAPPHNTTEERVDSDEPQQRSGPIIDLTADETTTVAQSSARAPDTAPMEVDQSPEDGAAVLDLHRFHAKELPIVPRRVEDTWRSLPILARPPAPSESAAPLADFRPATLADFMAMRLAGPVTDVPRRLLRTELGDPAVVEPPRTPPAQVFQLHAETKQLLYDSLVKTWAADSVKESSLIVAERMRQVIGRLEARHVSLSTGCSAASTVEAIQEVLVLTTGLIEDNKLVAVAIAAVADISHLLARSIEGATAISPQFGAAAEIIEVLLKLRSLYGEVQEKFSEVQQGMEPVWNKVQDLQDAVLETTASIETLPAACSGAVEPMLNSLQHSLQREMDTIRQSISGEVHTAISKLRDNPSAGAILLGDNHPDTSDILPMLADIRRRLKVLEDSLTTDSSSPNGDHVPALPEASSAASPSRSSSNLTSADGAHVGAATGDVQAAMEELSARMDRLELAKPAHDPVAFGEHVQQYLNTLGLTSPVVLTLSQIVGSYGDVRTDAQVQ</sequence>
<feature type="compositionally biased region" description="Polar residues" evidence="1">
    <location>
        <begin position="609"/>
        <end position="619"/>
    </location>
</feature>
<feature type="compositionally biased region" description="Low complexity" evidence="1">
    <location>
        <begin position="1"/>
        <end position="20"/>
    </location>
</feature>
<dbReference type="EMBL" id="ML211784">
    <property type="protein sequence ID" value="TFK80388.1"/>
    <property type="molecule type" value="Genomic_DNA"/>
</dbReference>
<evidence type="ECO:0000256" key="1">
    <source>
        <dbReference type="SAM" id="MobiDB-lite"/>
    </source>
</evidence>
<accession>A0A5C3NVL5</accession>
<dbReference type="InParanoid" id="A0A5C3NVL5"/>
<protein>
    <submittedName>
        <fullName evidence="2">Uncharacterized protein</fullName>
    </submittedName>
</protein>
<feature type="region of interest" description="Disordered" evidence="1">
    <location>
        <begin position="1"/>
        <end position="26"/>
    </location>
</feature>
<keyword evidence="3" id="KW-1185">Reference proteome</keyword>